<reference evidence="2" key="1">
    <citation type="journal article" date="2020" name="Stud. Mycol.">
        <title>101 Dothideomycetes genomes: a test case for predicting lifestyles and emergence of pathogens.</title>
        <authorList>
            <person name="Haridas S."/>
            <person name="Albert R."/>
            <person name="Binder M."/>
            <person name="Bloem J."/>
            <person name="Labutti K."/>
            <person name="Salamov A."/>
            <person name="Andreopoulos B."/>
            <person name="Baker S."/>
            <person name="Barry K."/>
            <person name="Bills G."/>
            <person name="Bluhm B."/>
            <person name="Cannon C."/>
            <person name="Castanera R."/>
            <person name="Culley D."/>
            <person name="Daum C."/>
            <person name="Ezra D."/>
            <person name="Gonzalez J."/>
            <person name="Henrissat B."/>
            <person name="Kuo A."/>
            <person name="Liang C."/>
            <person name="Lipzen A."/>
            <person name="Lutzoni F."/>
            <person name="Magnuson J."/>
            <person name="Mondo S."/>
            <person name="Nolan M."/>
            <person name="Ohm R."/>
            <person name="Pangilinan J."/>
            <person name="Park H.-J."/>
            <person name="Ramirez L."/>
            <person name="Alfaro M."/>
            <person name="Sun H."/>
            <person name="Tritt A."/>
            <person name="Yoshinaga Y."/>
            <person name="Zwiers L.-H."/>
            <person name="Turgeon B."/>
            <person name="Goodwin S."/>
            <person name="Spatafora J."/>
            <person name="Crous P."/>
            <person name="Grigoriev I."/>
        </authorList>
    </citation>
    <scope>NUCLEOTIDE SEQUENCE</scope>
    <source>
        <strain evidence="2">Tuck. ex Michener</strain>
    </source>
</reference>
<dbReference type="OrthoDB" id="10516486at2759"/>
<proteinExistence type="predicted"/>
<dbReference type="AlphaFoldDB" id="A0A6A6HNU3"/>
<feature type="compositionally biased region" description="Basic and acidic residues" evidence="1">
    <location>
        <begin position="171"/>
        <end position="187"/>
    </location>
</feature>
<feature type="compositionally biased region" description="Basic and acidic residues" evidence="1">
    <location>
        <begin position="34"/>
        <end position="43"/>
    </location>
</feature>
<feature type="region of interest" description="Disordered" evidence="1">
    <location>
        <begin position="151"/>
        <end position="187"/>
    </location>
</feature>
<dbReference type="Proteomes" id="UP000800092">
    <property type="component" value="Unassembled WGS sequence"/>
</dbReference>
<dbReference type="EMBL" id="ML991772">
    <property type="protein sequence ID" value="KAF2239776.1"/>
    <property type="molecule type" value="Genomic_DNA"/>
</dbReference>
<organism evidence="2 3">
    <name type="scientific">Viridothelium virens</name>
    <name type="common">Speckled blister lichen</name>
    <name type="synonym">Trypethelium virens</name>
    <dbReference type="NCBI Taxonomy" id="1048519"/>
    <lineage>
        <taxon>Eukaryota</taxon>
        <taxon>Fungi</taxon>
        <taxon>Dikarya</taxon>
        <taxon>Ascomycota</taxon>
        <taxon>Pezizomycotina</taxon>
        <taxon>Dothideomycetes</taxon>
        <taxon>Dothideomycetes incertae sedis</taxon>
        <taxon>Trypetheliales</taxon>
        <taxon>Trypetheliaceae</taxon>
        <taxon>Viridothelium</taxon>
    </lineage>
</organism>
<evidence type="ECO:0000313" key="3">
    <source>
        <dbReference type="Proteomes" id="UP000800092"/>
    </source>
</evidence>
<sequence>MFPVYVFLAFVGINAFERGLMKYHDRRIAREREQMARERKSREYNPSPHSEFSDYSFGDYEPDFDCFAKEPLPEPGPRPTHPPRRQGQRVRFAPVERRERAHDERVYPPTNLISQKNDTSGNGKADTWNGTHWDDFIDDWCDAEPMVDPFGILPPVEKQSPLSYGQAPHVETSRTKTSRPERRMAFV</sequence>
<evidence type="ECO:0000256" key="1">
    <source>
        <dbReference type="SAM" id="MobiDB-lite"/>
    </source>
</evidence>
<gene>
    <name evidence="2" type="ORF">EV356DRAFT_514051</name>
</gene>
<accession>A0A6A6HNU3</accession>
<name>A0A6A6HNU3_VIRVR</name>
<protein>
    <submittedName>
        <fullName evidence="2">Uncharacterized protein</fullName>
    </submittedName>
</protein>
<keyword evidence="3" id="KW-1185">Reference proteome</keyword>
<feature type="region of interest" description="Disordered" evidence="1">
    <location>
        <begin position="34"/>
        <end position="102"/>
    </location>
</feature>
<evidence type="ECO:0000313" key="2">
    <source>
        <dbReference type="EMBL" id="KAF2239776.1"/>
    </source>
</evidence>